<sequence length="38" mass="4559">MENEFLDKMEDNMAVRVWSERMQFEKGDSLNKGYTSEL</sequence>
<evidence type="ECO:0000313" key="2">
    <source>
        <dbReference type="Proteomes" id="UP000593573"/>
    </source>
</evidence>
<dbReference type="Proteomes" id="UP000593573">
    <property type="component" value="Unassembled WGS sequence"/>
</dbReference>
<reference evidence="1" key="2">
    <citation type="submission" date="2020-04" db="EMBL/GenBank/DDBJ databases">
        <authorList>
            <person name="Grover C.E."/>
            <person name="Arick M.A. II"/>
            <person name="Thrash A."/>
            <person name="Conover J.L."/>
            <person name="Sanders W.S."/>
            <person name="Peterson D.G."/>
            <person name="Scheffler J.A."/>
            <person name="Scheffler B.E."/>
            <person name="Wendel J.F."/>
        </authorList>
    </citation>
    <scope>NUCLEOTIDE SEQUENCE</scope>
    <source>
        <strain evidence="1">57</strain>
        <tissue evidence="1">Leaf</tissue>
    </source>
</reference>
<organism evidence="1 2">
    <name type="scientific">Gossypium klotzschianum</name>
    <dbReference type="NCBI Taxonomy" id="34286"/>
    <lineage>
        <taxon>Eukaryota</taxon>
        <taxon>Viridiplantae</taxon>
        <taxon>Streptophyta</taxon>
        <taxon>Embryophyta</taxon>
        <taxon>Tracheophyta</taxon>
        <taxon>Spermatophyta</taxon>
        <taxon>Magnoliopsida</taxon>
        <taxon>eudicotyledons</taxon>
        <taxon>Gunneridae</taxon>
        <taxon>Pentapetalae</taxon>
        <taxon>rosids</taxon>
        <taxon>malvids</taxon>
        <taxon>Malvales</taxon>
        <taxon>Malvaceae</taxon>
        <taxon>Malvoideae</taxon>
        <taxon>Gossypium</taxon>
    </lineage>
</organism>
<accession>A0A7J8WCI7</accession>
<dbReference type="EMBL" id="JABFAB010245720">
    <property type="protein sequence ID" value="MBA0672748.1"/>
    <property type="molecule type" value="Genomic_DNA"/>
</dbReference>
<dbReference type="OrthoDB" id="983439at2759"/>
<evidence type="ECO:0000313" key="1">
    <source>
        <dbReference type="EMBL" id="MBA0672748.1"/>
    </source>
</evidence>
<comment type="caution">
    <text evidence="1">The sequence shown here is derived from an EMBL/GenBank/DDBJ whole genome shotgun (WGS) entry which is preliminary data.</text>
</comment>
<dbReference type="EMBL" id="JABFAB010245720">
    <property type="protein sequence ID" value="MBA0672749.1"/>
    <property type="molecule type" value="Genomic_DNA"/>
</dbReference>
<protein>
    <submittedName>
        <fullName evidence="1">Uncharacterized protein</fullName>
    </submittedName>
</protein>
<name>A0A7J8WCI7_9ROSI</name>
<dbReference type="AlphaFoldDB" id="A0A7J8WCI7"/>
<keyword evidence="2" id="KW-1185">Reference proteome</keyword>
<gene>
    <name evidence="1" type="ORF">Goklo_025130</name>
</gene>
<reference evidence="1 2" key="1">
    <citation type="journal article" date="2019" name="Genome Biol. Evol.">
        <title>Insights into the evolution of the New World diploid cottons (Gossypium, subgenus Houzingenia) based on genome sequencing.</title>
        <authorList>
            <person name="Grover C.E."/>
            <person name="Arick M.A. 2nd"/>
            <person name="Thrash A."/>
            <person name="Conover J.L."/>
            <person name="Sanders W.S."/>
            <person name="Peterson D.G."/>
            <person name="Frelichowski J.E."/>
            <person name="Scheffler J.A."/>
            <person name="Scheffler B.E."/>
            <person name="Wendel J.F."/>
        </authorList>
    </citation>
    <scope>NUCLEOTIDE SEQUENCE [LARGE SCALE GENOMIC DNA]</scope>
    <source>
        <strain evidence="1">57</strain>
        <tissue evidence="1">Leaf</tissue>
    </source>
</reference>
<proteinExistence type="predicted"/>